<evidence type="ECO:0000313" key="2">
    <source>
        <dbReference type="EMBL" id="MPR34728.1"/>
    </source>
</evidence>
<organism evidence="2 3">
    <name type="scientific">Salmonirosea aquatica</name>
    <dbReference type="NCBI Taxonomy" id="2654236"/>
    <lineage>
        <taxon>Bacteria</taxon>
        <taxon>Pseudomonadati</taxon>
        <taxon>Bacteroidota</taxon>
        <taxon>Cytophagia</taxon>
        <taxon>Cytophagales</taxon>
        <taxon>Spirosomataceae</taxon>
        <taxon>Salmonirosea</taxon>
    </lineage>
</organism>
<name>A0A7C9FZG6_9BACT</name>
<comment type="caution">
    <text evidence="2">The sequence shown here is derived from an EMBL/GenBank/DDBJ whole genome shotgun (WGS) entry which is preliminary data.</text>
</comment>
<dbReference type="EMBL" id="WHLY01000002">
    <property type="protein sequence ID" value="MPR34728.1"/>
    <property type="molecule type" value="Genomic_DNA"/>
</dbReference>
<gene>
    <name evidence="2" type="ORF">GBK04_15545</name>
</gene>
<keyword evidence="3" id="KW-1185">Reference proteome</keyword>
<feature type="signal peptide" evidence="1">
    <location>
        <begin position="1"/>
        <end position="21"/>
    </location>
</feature>
<dbReference type="RefSeq" id="WP_152761189.1">
    <property type="nucleotide sequence ID" value="NZ_WHLY01000002.1"/>
</dbReference>
<dbReference type="AlphaFoldDB" id="A0A7C9FZG6"/>
<evidence type="ECO:0000313" key="3">
    <source>
        <dbReference type="Proteomes" id="UP000479293"/>
    </source>
</evidence>
<protein>
    <submittedName>
        <fullName evidence="2">DUF2490 domain-containing protein</fullName>
    </submittedName>
</protein>
<reference evidence="2 3" key="1">
    <citation type="submission" date="2019-10" db="EMBL/GenBank/DDBJ databases">
        <title>Draft Genome Sequence of Cytophagaceae sp. SJW1-29.</title>
        <authorList>
            <person name="Choi A."/>
        </authorList>
    </citation>
    <scope>NUCLEOTIDE SEQUENCE [LARGE SCALE GENOMIC DNA]</scope>
    <source>
        <strain evidence="2 3">SJW1-29</strain>
    </source>
</reference>
<accession>A0A7C9FZG6</accession>
<sequence>MKYIKNAAVLGCILAPLSLFAQLSPPGLDGTRAVAWGAVGFSQALGKKITLIAYGGLGRLGDPTHWAPLQKPGIGVYNQEFQYKLSTQWQASLAQSFRVQNLYSEDEPYEAEDPSQRFELRYYARLYYKRSLGKLAATYSFRPEVRTFYAPSWEAASRPLELRFRLKGQVSLPLDDHKANFIIGANEILTALDEYRSKVPLDHHHTWSTYHFTEDRLALYFRHVFRQSDVTLDVGVMEQFKSGGHFEPVSYLAFDVLFQNPFSRHIN</sequence>
<dbReference type="InterPro" id="IPR019619">
    <property type="entry name" value="DUF2490"/>
</dbReference>
<proteinExistence type="predicted"/>
<dbReference type="Proteomes" id="UP000479293">
    <property type="component" value="Unassembled WGS sequence"/>
</dbReference>
<feature type="chain" id="PRO_5028948468" evidence="1">
    <location>
        <begin position="22"/>
        <end position="267"/>
    </location>
</feature>
<dbReference type="Pfam" id="PF10677">
    <property type="entry name" value="DUF2490"/>
    <property type="match status" value="1"/>
</dbReference>
<keyword evidence="1" id="KW-0732">Signal</keyword>
<evidence type="ECO:0000256" key="1">
    <source>
        <dbReference type="SAM" id="SignalP"/>
    </source>
</evidence>